<accession>A0ABU6UZT1</accession>
<dbReference type="Proteomes" id="UP001341840">
    <property type="component" value="Unassembled WGS sequence"/>
</dbReference>
<evidence type="ECO:0000313" key="1">
    <source>
        <dbReference type="EMBL" id="MED6165518.1"/>
    </source>
</evidence>
<reference evidence="1 2" key="1">
    <citation type="journal article" date="2023" name="Plants (Basel)">
        <title>Bridging the Gap: Combining Genomics and Transcriptomics Approaches to Understand Stylosanthes scabra, an Orphan Legume from the Brazilian Caatinga.</title>
        <authorList>
            <person name="Ferreira-Neto J.R.C."/>
            <person name="da Silva M.D."/>
            <person name="Binneck E."/>
            <person name="de Melo N.F."/>
            <person name="da Silva R.H."/>
            <person name="de Melo A.L.T.M."/>
            <person name="Pandolfi V."/>
            <person name="Bustamante F.O."/>
            <person name="Brasileiro-Vidal A.C."/>
            <person name="Benko-Iseppon A.M."/>
        </authorList>
    </citation>
    <scope>NUCLEOTIDE SEQUENCE [LARGE SCALE GENOMIC DNA]</scope>
    <source>
        <tissue evidence="1">Leaves</tissue>
    </source>
</reference>
<name>A0ABU6UZT1_9FABA</name>
<dbReference type="EMBL" id="JASCZI010123611">
    <property type="protein sequence ID" value="MED6165518.1"/>
    <property type="molecule type" value="Genomic_DNA"/>
</dbReference>
<keyword evidence="2" id="KW-1185">Reference proteome</keyword>
<evidence type="ECO:0000313" key="2">
    <source>
        <dbReference type="Proteomes" id="UP001341840"/>
    </source>
</evidence>
<proteinExistence type="predicted"/>
<feature type="non-terminal residue" evidence="1">
    <location>
        <position position="134"/>
    </location>
</feature>
<protein>
    <submittedName>
        <fullName evidence="1">Uncharacterized protein</fullName>
    </submittedName>
</protein>
<gene>
    <name evidence="1" type="ORF">PIB30_100284</name>
</gene>
<sequence length="134" mass="15191">MFPTSKRGPPEETVWNGLTWRSKRPQPLLEGDKGEWFRAVPNEPVEWSLKAGILMDVLDYIIVFITRSRSNKDATTKKPPKHPRVSSLQIGTLGGCWPVNISRGLTTSPMRPSYSRTLARQTGLLPQTLLCWFL</sequence>
<comment type="caution">
    <text evidence="1">The sequence shown here is derived from an EMBL/GenBank/DDBJ whole genome shotgun (WGS) entry which is preliminary data.</text>
</comment>
<organism evidence="1 2">
    <name type="scientific">Stylosanthes scabra</name>
    <dbReference type="NCBI Taxonomy" id="79078"/>
    <lineage>
        <taxon>Eukaryota</taxon>
        <taxon>Viridiplantae</taxon>
        <taxon>Streptophyta</taxon>
        <taxon>Embryophyta</taxon>
        <taxon>Tracheophyta</taxon>
        <taxon>Spermatophyta</taxon>
        <taxon>Magnoliopsida</taxon>
        <taxon>eudicotyledons</taxon>
        <taxon>Gunneridae</taxon>
        <taxon>Pentapetalae</taxon>
        <taxon>rosids</taxon>
        <taxon>fabids</taxon>
        <taxon>Fabales</taxon>
        <taxon>Fabaceae</taxon>
        <taxon>Papilionoideae</taxon>
        <taxon>50 kb inversion clade</taxon>
        <taxon>dalbergioids sensu lato</taxon>
        <taxon>Dalbergieae</taxon>
        <taxon>Pterocarpus clade</taxon>
        <taxon>Stylosanthes</taxon>
    </lineage>
</organism>